<comment type="caution">
    <text evidence="10">The sequence shown here is derived from an EMBL/GenBank/DDBJ whole genome shotgun (WGS) entry which is preliminary data.</text>
</comment>
<dbReference type="Proteomes" id="UP001589536">
    <property type="component" value="Unassembled WGS sequence"/>
</dbReference>
<feature type="transmembrane region" description="Helical" evidence="8">
    <location>
        <begin position="266"/>
        <end position="285"/>
    </location>
</feature>
<keyword evidence="6 8" id="KW-0472">Membrane</keyword>
<dbReference type="PANTHER" id="PTHR30012:SF0">
    <property type="entry name" value="TYPE II SECRETION SYSTEM PROTEIN F-RELATED"/>
    <property type="match status" value="1"/>
</dbReference>
<feature type="compositionally biased region" description="Basic residues" evidence="7">
    <location>
        <begin position="70"/>
        <end position="79"/>
    </location>
</feature>
<dbReference type="Pfam" id="PF00482">
    <property type="entry name" value="T2SSF"/>
    <property type="match status" value="1"/>
</dbReference>
<sequence length="453" mass="49465">MSVNLEEQAPVPADVSFETFTEAPADATPARRGWGFKKTAPADRTLVTEPKPAKAKKDKSAKDSKEAKAAKKKAEKKAKKGDLGFDENGVPLKKAATFVWYKGKKSKPETIARSLRALTMVLRVGESEARALEIVGEQYHKFEIGRAYENAAKTMREDGAGFKQALMAEEVLPRTVRELIEASHTSTALQKNLQVAATLVGESQNVKKKLLMNLIQPGFMMAMCVGLLFVAVTAIIPGFVATFATLGAKTPPMTLVILQVAEVVKWVLGCLIFLVLLFMGYWVTLGRKSQKFKIMMDTISIRIWAVGPIVQLAATSRLFQLLSANLDTGIGEPESLKSAANGCGNEALKHHCVTHAEKMLSDGVPLKDFIKTKLVPGDARNLLSSAPSIRQEIEIMNELAPEYRNEANVQLETLSKTLDPIINYMVYGVAGLLIVAIVLPMYAIYPALMKMSG</sequence>
<accession>A0ABV5UXP8</accession>
<gene>
    <name evidence="10" type="ORF">ACFFPI_22955</name>
</gene>
<evidence type="ECO:0000256" key="1">
    <source>
        <dbReference type="ARBA" id="ARBA00004651"/>
    </source>
</evidence>
<proteinExistence type="inferred from homology"/>
<name>A0ABV5UXP8_9MICC</name>
<dbReference type="InterPro" id="IPR018076">
    <property type="entry name" value="T2SS_GspF_dom"/>
</dbReference>
<feature type="region of interest" description="Disordered" evidence="7">
    <location>
        <begin position="1"/>
        <end position="83"/>
    </location>
</feature>
<dbReference type="InterPro" id="IPR042094">
    <property type="entry name" value="T2SS_GspF_sf"/>
</dbReference>
<evidence type="ECO:0000313" key="10">
    <source>
        <dbReference type="EMBL" id="MFB9716959.1"/>
    </source>
</evidence>
<reference evidence="10 11" key="1">
    <citation type="submission" date="2024-09" db="EMBL/GenBank/DDBJ databases">
        <authorList>
            <person name="Sun Q."/>
            <person name="Mori K."/>
        </authorList>
    </citation>
    <scope>NUCLEOTIDE SEQUENCE [LARGE SCALE GENOMIC DNA]</scope>
    <source>
        <strain evidence="10 11">JCM 13519</strain>
    </source>
</reference>
<keyword evidence="4 8" id="KW-0812">Transmembrane</keyword>
<feature type="domain" description="Type II secretion system protein GspF" evidence="9">
    <location>
        <begin position="115"/>
        <end position="237"/>
    </location>
</feature>
<evidence type="ECO:0000313" key="11">
    <source>
        <dbReference type="Proteomes" id="UP001589536"/>
    </source>
</evidence>
<protein>
    <submittedName>
        <fullName evidence="10">Type II secretion system F family protein</fullName>
    </submittedName>
</protein>
<evidence type="ECO:0000256" key="4">
    <source>
        <dbReference type="ARBA" id="ARBA00022692"/>
    </source>
</evidence>
<dbReference type="PANTHER" id="PTHR30012">
    <property type="entry name" value="GENERAL SECRETION PATHWAY PROTEIN"/>
    <property type="match status" value="1"/>
</dbReference>
<evidence type="ECO:0000256" key="5">
    <source>
        <dbReference type="ARBA" id="ARBA00022989"/>
    </source>
</evidence>
<evidence type="ECO:0000259" key="9">
    <source>
        <dbReference type="Pfam" id="PF00482"/>
    </source>
</evidence>
<keyword evidence="5 8" id="KW-1133">Transmembrane helix</keyword>
<evidence type="ECO:0000256" key="2">
    <source>
        <dbReference type="ARBA" id="ARBA00005745"/>
    </source>
</evidence>
<evidence type="ECO:0000256" key="3">
    <source>
        <dbReference type="ARBA" id="ARBA00022475"/>
    </source>
</evidence>
<feature type="transmembrane region" description="Helical" evidence="8">
    <location>
        <begin position="218"/>
        <end position="246"/>
    </location>
</feature>
<organism evidence="10 11">
    <name type="scientific">Arthrobacter methylotrophus</name>
    <dbReference type="NCBI Taxonomy" id="121291"/>
    <lineage>
        <taxon>Bacteria</taxon>
        <taxon>Bacillati</taxon>
        <taxon>Actinomycetota</taxon>
        <taxon>Actinomycetes</taxon>
        <taxon>Micrococcales</taxon>
        <taxon>Micrococcaceae</taxon>
        <taxon>Arthrobacter</taxon>
    </lineage>
</organism>
<dbReference type="InterPro" id="IPR003004">
    <property type="entry name" value="GspF/PilC"/>
</dbReference>
<dbReference type="RefSeq" id="WP_345044937.1">
    <property type="nucleotide sequence ID" value="NZ_BAABED010000001.1"/>
</dbReference>
<keyword evidence="11" id="KW-1185">Reference proteome</keyword>
<evidence type="ECO:0000256" key="6">
    <source>
        <dbReference type="ARBA" id="ARBA00023136"/>
    </source>
</evidence>
<dbReference type="EMBL" id="JBHMBH010000072">
    <property type="protein sequence ID" value="MFB9716959.1"/>
    <property type="molecule type" value="Genomic_DNA"/>
</dbReference>
<feature type="transmembrane region" description="Helical" evidence="8">
    <location>
        <begin position="424"/>
        <end position="445"/>
    </location>
</feature>
<dbReference type="Gene3D" id="1.20.81.30">
    <property type="entry name" value="Type II secretion system (T2SS), domain F"/>
    <property type="match status" value="2"/>
</dbReference>
<feature type="compositionally biased region" description="Basic and acidic residues" evidence="7">
    <location>
        <begin position="58"/>
        <end position="69"/>
    </location>
</feature>
<comment type="subcellular location">
    <subcellularLocation>
        <location evidence="1">Cell membrane</location>
        <topology evidence="1">Multi-pass membrane protein</topology>
    </subcellularLocation>
</comment>
<evidence type="ECO:0000256" key="7">
    <source>
        <dbReference type="SAM" id="MobiDB-lite"/>
    </source>
</evidence>
<keyword evidence="3" id="KW-1003">Cell membrane</keyword>
<comment type="similarity">
    <text evidence="2">Belongs to the GSP F family.</text>
</comment>
<evidence type="ECO:0000256" key="8">
    <source>
        <dbReference type="SAM" id="Phobius"/>
    </source>
</evidence>